<organism evidence="2 3">
    <name type="scientific">Falsiruegeria litorea R37</name>
    <dbReference type="NCBI Taxonomy" id="1200284"/>
    <lineage>
        <taxon>Bacteria</taxon>
        <taxon>Pseudomonadati</taxon>
        <taxon>Pseudomonadota</taxon>
        <taxon>Alphaproteobacteria</taxon>
        <taxon>Rhodobacterales</taxon>
        <taxon>Roseobacteraceae</taxon>
        <taxon>Falsiruegeria</taxon>
    </lineage>
</organism>
<dbReference type="Proteomes" id="UP000193077">
    <property type="component" value="Unassembled WGS sequence"/>
</dbReference>
<sequence>MFKRLLGFALAFGMAATAPPAIAASCGMRDALVEQLTKKYSETLTVGGLQKVNGAQSVMEIWSSSETGTYTVLLTHANGTSCIIAAGTDFFQAVPKVTVDGTSS</sequence>
<evidence type="ECO:0000313" key="3">
    <source>
        <dbReference type="Proteomes" id="UP000193077"/>
    </source>
</evidence>
<reference evidence="2 3" key="1">
    <citation type="submission" date="2017-03" db="EMBL/GenBank/DDBJ databases">
        <authorList>
            <person name="Afonso C.L."/>
            <person name="Miller P.J."/>
            <person name="Scott M.A."/>
            <person name="Spackman E."/>
            <person name="Goraichik I."/>
            <person name="Dimitrov K.M."/>
            <person name="Suarez D.L."/>
            <person name="Swayne D.E."/>
        </authorList>
    </citation>
    <scope>NUCLEOTIDE SEQUENCE [LARGE SCALE GENOMIC DNA]</scope>
    <source>
        <strain evidence="2 3">CECT 7639</strain>
    </source>
</reference>
<proteinExistence type="predicted"/>
<feature type="chain" id="PRO_5012848198" description="Lipoprotein" evidence="1">
    <location>
        <begin position="24"/>
        <end position="104"/>
    </location>
</feature>
<dbReference type="PROSITE" id="PS51257">
    <property type="entry name" value="PROKAR_LIPOPROTEIN"/>
    <property type="match status" value="1"/>
</dbReference>
<name>A0A1Y5TPV8_9RHOB</name>
<dbReference type="OrthoDB" id="9810895at2"/>
<keyword evidence="3" id="KW-1185">Reference proteome</keyword>
<gene>
    <name evidence="2" type="ORF">TRL7639_03993</name>
</gene>
<accession>A0A1Y5TPV8</accession>
<evidence type="ECO:0000256" key="1">
    <source>
        <dbReference type="SAM" id="SignalP"/>
    </source>
</evidence>
<dbReference type="AlphaFoldDB" id="A0A1Y5TPV8"/>
<feature type="signal peptide" evidence="1">
    <location>
        <begin position="1"/>
        <end position="23"/>
    </location>
</feature>
<evidence type="ECO:0000313" key="2">
    <source>
        <dbReference type="EMBL" id="SLN69155.1"/>
    </source>
</evidence>
<dbReference type="EMBL" id="FWFO01000005">
    <property type="protein sequence ID" value="SLN69155.1"/>
    <property type="molecule type" value="Genomic_DNA"/>
</dbReference>
<dbReference type="RefSeq" id="WP_085797644.1">
    <property type="nucleotide sequence ID" value="NZ_FWFO01000005.1"/>
</dbReference>
<evidence type="ECO:0008006" key="4">
    <source>
        <dbReference type="Google" id="ProtNLM"/>
    </source>
</evidence>
<keyword evidence="1" id="KW-0732">Signal</keyword>
<protein>
    <recommendedName>
        <fullName evidence="4">Lipoprotein</fullName>
    </recommendedName>
</protein>